<evidence type="ECO:0000313" key="3">
    <source>
        <dbReference type="Proteomes" id="UP000244022"/>
    </source>
</evidence>
<dbReference type="Proteomes" id="UP000244022">
    <property type="component" value="Unassembled WGS sequence"/>
</dbReference>
<gene>
    <name evidence="2" type="ORF">C6N14_02410</name>
</gene>
<proteinExistence type="predicted"/>
<feature type="compositionally biased region" description="Polar residues" evidence="1">
    <location>
        <begin position="2592"/>
        <end position="2602"/>
    </location>
</feature>
<accession>A0A2T5DFM4</accession>
<name>A0A2T5DFM4_ENTMU</name>
<evidence type="ECO:0000256" key="1">
    <source>
        <dbReference type="SAM" id="MobiDB-lite"/>
    </source>
</evidence>
<sequence>MIIEVYRKKNGEFYYQCQKKYNQKAEQRWLKALANSMGQTLSPKGFHSPLGFLYLLSVLGNFRLSDEASPNLQQRGKGSSPAFEIDTFIEVRNQEEFLTVQSFVSTSTSNRVHFQAETGNNTIVGPIIEGNSNNPPMMYLAEKAHQWSIHIHQAIHGISKLENCTTNSEFTYRLHWGLWEVPNHTQSHFKTICQRAIINSQERLGQQTYRPIDIRKFYFKKTSTENDLPFSIGKDMTETLKTVFQFHMEDLYSSTNKSFSENAIEGAVANVEEFPIGKIDLFPIFFSGFLNSIFTEKQENANGYLVIDYFPPFFKQTFPPYYETKNSETTQVRKNIRHPIQHFFSYLFQLTKHLDNSSIVKEQFNMVWTLMEKATESVDRFLERWDPLRVRGAEAATIPVKLSEGRKKILPLDRSVNIPLKSYEDFSDHTLKKIESTISSYMKNELSSEQIVESLRPVWFDLAVFSKRDETESVNKVIIERVCQYDKELCLSNDSSLRKLFLAIQYWGNRGNTNQDILDKRKQIARIILKAYDLSEEHLTDSRAIEVFLQWRNNNIFKNVTFSINKNFTLMKNQTILMDTQMNQDKATMNATEFTLLSKVTEAIAANCFPAIDQDQPLPIFYYNELLFLRRNATKTVNKHLKDWYIKQGLLSDSVTDTELIKRLQDWIGINEKNEVSVISEKLATLAFFLLKTYGVENVRLGDILSATQLQAIFMQWKTNTILEGNTYKNQTNQTHIYQLAQPETSVMSHFLEKRKHSDQLYADFINDRPLSISNKQPILLVCYHFALFENRTKTSKVNEAVRTFLHEQNAHFINSSTSELVRKLREWTLSADTYDLIIKREKEVANLLLKNYGMKETFITIDEARKIFLQWENNNAQKGYFYKEFRESERRFVGVITEEIEGEKETKGKIEAFLNENHIDPAKQVTNELQNHFENGIDFTQKEQINQRIATFLTTEGIPCDISDLRLLVEKVSEWTLLEDPTQETIDMVKVKQIARLITGEEQDGVISDMEAKMTFIVWLSQTIEDVTSLNENRTSSIVEQSTSSNSSVPLADIPTDKRDILGNIISLKTTSDGDQWREGRVMEQVKRFFYNKGLLANEATKEDLFGVMGKWLVRSGDKRVIIHENLQAIAMIILKELNLYGGELEEKISDNLAEATVSKWAVENLLESSIEAYIAKSILASSDPSSYTIGQLRKLFELEKLKKSGLIDTPPRAHTLADSRKQEEDQANLKSLWIRLVDRVLPNYLLEASNLSDDLPISDYDTLMQLTGSMLLKDAGYLKQFNQTEIRAFGEFFCETVSEQGVDSLNQLQYLITPALLAIAQLDPKGLSEALEKGNHKEFALSTFIGYRQKGYFKILELHKTIHASYQMYEKAFREWRRKQALAKEVAEQCRQKGVKDVRGFDQIYLKGKNPCPKLLDLPNINEKYTHLTKAVSNAYHSFNKKLIELALKIVIPEELSFIFSADTKIYEASAQLKNEAPYVGGGAGAPGMLPVSFTKRVDWLDTILKLENTNLFVAVCKNEERFYALKALDEDGGYMLYRVDTDPLLYLKYGLFDQKYIWNQGFQKERDGVLINKKHYTFTVKVHRDKELSRGTDVETFVENISSKHRDAFYRQLYESGNDKATTEKIWDMVKHIIPFYDCVVSSINGQVGEAVSSCLIDVVLLIPLFGTVTALNTKFVVGVARAIARGGLRNAIMNSAHVIPNPAELRALIAGVARYIDPGFESVVGGSQLVIKGLVTLKNKNFLNHSIKEILLKLEKLQKETTDWSNLYIRTHLPRNGPEVQVKWVKNKLYMKVTDLKNGEVSGKYFTLRGNQLREFEGAASFTPEQKALIDRLTKKVDKDVPFVEEANVYPKGYGEGIVYTIENKDKSLSYGIKMNDQIIPIRIEPVEGHGVRYDVIDGNEIFPVNFNGVEWYFEPGTSPLLSKEVTTVVDSQINRFEVLLDPTGLSAPNAYGLMSDAAGRTFIKITHRYIPLILLDMEENRYHLVKKNILEPLTVLRFDSSIQHFRFETHLERVSVDHMSAVSKTGGEHEKASTSKAGIASTSQEETSKNSIFPPYNTIPAVAGKISEWNKFRQAVVTPNDYQIPRYEDNDVALTPLSSFISEPQNYYIQDQALVESALSRTINDLLTKKVSQHQVIPEEEGLGEAISKAIDDLLDAGPSNVPVVATSDLTELEEWVETSFPNEDVTLNQPLEPLFTDEDLEIMKGWVEESIAQNIEEVAPNLVPEQPGNPNEGEIEFVKENELTSQIEEEGPTNFRADYRVFVGFDATKVPDFLKPFIEELSQEFYKAVENFSKAKEICTNLLKHSTIAETKVGKYLIQMFDLAEATNQEQVLREIVKRVLSIAEKGELFLRQSADWGFENMWIVSSDLVRDEITQNYYSQYNEYLNAYAFVFKQDGECRIIIMADAFHLKPAISPGEQLKTAPEETIMHEATHLASSTDDIIAYSLPEKGTRRSGKDLRDEFLRYYPSFVLSESFEGFVKRLALEEKKPNLSKNTVVEALKVDSMLRSNFQLMDAEMVMVIIRDIAQGNEFDIRPRFKRSADHSKLGNGFMFMFQVMMHLWNYENLEKKVTLKERPKERPKETTTENVLTTPSQNSDKKSFATLVNRGKIISKIKNSMYTGKQFKQQLRSELNI</sequence>
<reference evidence="2 3" key="1">
    <citation type="submission" date="2018-03" db="EMBL/GenBank/DDBJ databases">
        <title>Draft genome sequences of four Enterococcus mundtii strains isolated from beef slaughterhouses in Kenya.</title>
        <authorList>
            <person name="Wambui J."/>
            <person name="Stevens M."/>
            <person name="Njage P."/>
            <person name="Stephan R."/>
            <person name="Tasara T."/>
        </authorList>
    </citation>
    <scope>NUCLEOTIDE SEQUENCE [LARGE SCALE GENOMIC DNA]</scope>
    <source>
        <strain evidence="2 3">H18-EM</strain>
    </source>
</reference>
<dbReference type="NCBIfam" id="NF033898">
    <property type="entry name" value="QWxxN_dom"/>
    <property type="match status" value="3"/>
</dbReference>
<dbReference type="RefSeq" id="WP_108145469.1">
    <property type="nucleotide sequence ID" value="NZ_PYGR01000005.1"/>
</dbReference>
<feature type="compositionally biased region" description="Basic and acidic residues" evidence="1">
    <location>
        <begin position="2580"/>
        <end position="2591"/>
    </location>
</feature>
<comment type="caution">
    <text evidence="2">The sequence shown here is derived from an EMBL/GenBank/DDBJ whole genome shotgun (WGS) entry which is preliminary data.</text>
</comment>
<feature type="region of interest" description="Disordered" evidence="1">
    <location>
        <begin position="2027"/>
        <end position="2056"/>
    </location>
</feature>
<protein>
    <submittedName>
        <fullName evidence="2">Uncharacterized protein</fullName>
    </submittedName>
</protein>
<organism evidence="2 3">
    <name type="scientific">Enterococcus mundtii</name>
    <dbReference type="NCBI Taxonomy" id="53346"/>
    <lineage>
        <taxon>Bacteria</taxon>
        <taxon>Bacillati</taxon>
        <taxon>Bacillota</taxon>
        <taxon>Bacilli</taxon>
        <taxon>Lactobacillales</taxon>
        <taxon>Enterococcaceae</taxon>
        <taxon>Enterococcus</taxon>
    </lineage>
</organism>
<feature type="region of interest" description="Disordered" evidence="1">
    <location>
        <begin position="2580"/>
        <end position="2602"/>
    </location>
</feature>
<dbReference type="EMBL" id="PYGR01000005">
    <property type="protein sequence ID" value="PTO36959.1"/>
    <property type="molecule type" value="Genomic_DNA"/>
</dbReference>
<evidence type="ECO:0000313" key="2">
    <source>
        <dbReference type="EMBL" id="PTO36959.1"/>
    </source>
</evidence>
<feature type="compositionally biased region" description="Polar residues" evidence="1">
    <location>
        <begin position="2039"/>
        <end position="2056"/>
    </location>
</feature>